<feature type="domain" description="Phospholipid/glycerol acyltransferase" evidence="3">
    <location>
        <begin position="46"/>
        <end position="163"/>
    </location>
</feature>
<reference evidence="4 5" key="1">
    <citation type="submission" date="2018-11" db="EMBL/GenBank/DDBJ databases">
        <title>Whole genome sequencing of an environmental sample.</title>
        <authorList>
            <person name="Sarangi A.N."/>
            <person name="Singh D."/>
            <person name="Tripathy S."/>
        </authorList>
    </citation>
    <scope>NUCLEOTIDE SEQUENCE [LARGE SCALE GENOMIC DNA]</scope>
    <source>
        <strain evidence="4 5">Lakshadweep</strain>
    </source>
</reference>
<dbReference type="PANTHER" id="PTHR10434">
    <property type="entry name" value="1-ACYL-SN-GLYCEROL-3-PHOSPHATE ACYLTRANSFERASE"/>
    <property type="match status" value="1"/>
</dbReference>
<name>A0A4Q7E713_9CYAN</name>
<protein>
    <submittedName>
        <fullName evidence="4">1-acyl-sn-glycerol-3-phosphate acyltransferase</fullName>
    </submittedName>
</protein>
<dbReference type="PANTHER" id="PTHR10434:SF66">
    <property type="entry name" value="PHOSPHOLIPID_GLYCEROL ACYLTRANSFERASE DOMAIN-CONTAINING PROTEIN"/>
    <property type="match status" value="1"/>
</dbReference>
<organism evidence="4 5">
    <name type="scientific">Leptolyngbya iicbica LK</name>
    <dbReference type="NCBI Taxonomy" id="2294035"/>
    <lineage>
        <taxon>Bacteria</taxon>
        <taxon>Bacillati</taxon>
        <taxon>Cyanobacteriota</taxon>
        <taxon>Cyanophyceae</taxon>
        <taxon>Leptolyngbyales</taxon>
        <taxon>Leptolyngbyaceae</taxon>
        <taxon>Leptolyngbya group</taxon>
        <taxon>Leptolyngbya</taxon>
        <taxon>Leptolyngbya iicbica</taxon>
    </lineage>
</organism>
<dbReference type="GO" id="GO:0006654">
    <property type="term" value="P:phosphatidic acid biosynthetic process"/>
    <property type="evidence" value="ECO:0007669"/>
    <property type="project" value="TreeGrafter"/>
</dbReference>
<evidence type="ECO:0000256" key="1">
    <source>
        <dbReference type="ARBA" id="ARBA00022679"/>
    </source>
</evidence>
<proteinExistence type="predicted"/>
<dbReference type="Proteomes" id="UP000292459">
    <property type="component" value="Unassembled WGS sequence"/>
</dbReference>
<sequence>MTALSLPTMPFLEAPEPLDLSRGLIHLTGVKLTVSGQRHIPQGVPTLVISNHRSGMDAPVLMAGLNRHIGFVCHQYMQHVPILRDMVHQFGAFPLDTPQRFFRQGYRRLRQREMIGIFPEGAQSMVQLNEPRQLQPFHRGFAHLALRAPVEPLALLPVALVSDDMGFETPVPLRLLGWFDPSEPMFQQEGGHPLVFYRRVEVRVGEPIWVTDRDREQYQGRQGPQHAQALTDRCWSAVHGLLQS</sequence>
<evidence type="ECO:0000313" key="5">
    <source>
        <dbReference type="Proteomes" id="UP000292459"/>
    </source>
</evidence>
<evidence type="ECO:0000313" key="4">
    <source>
        <dbReference type="EMBL" id="RZM77904.1"/>
    </source>
</evidence>
<comment type="caution">
    <text evidence="4">The sequence shown here is derived from an EMBL/GenBank/DDBJ whole genome shotgun (WGS) entry which is preliminary data.</text>
</comment>
<dbReference type="GO" id="GO:0003841">
    <property type="term" value="F:1-acylglycerol-3-phosphate O-acyltransferase activity"/>
    <property type="evidence" value="ECO:0007669"/>
    <property type="project" value="TreeGrafter"/>
</dbReference>
<accession>A0A4Q7E713</accession>
<dbReference type="AlphaFoldDB" id="A0A4Q7E713"/>
<evidence type="ECO:0000259" key="3">
    <source>
        <dbReference type="SMART" id="SM00563"/>
    </source>
</evidence>
<dbReference type="SUPFAM" id="SSF69593">
    <property type="entry name" value="Glycerol-3-phosphate (1)-acyltransferase"/>
    <property type="match status" value="1"/>
</dbReference>
<keyword evidence="2 4" id="KW-0012">Acyltransferase</keyword>
<dbReference type="EMBL" id="QVFV01000003">
    <property type="protein sequence ID" value="RZM77904.1"/>
    <property type="molecule type" value="Genomic_DNA"/>
</dbReference>
<keyword evidence="5" id="KW-1185">Reference proteome</keyword>
<keyword evidence="1 4" id="KW-0808">Transferase</keyword>
<evidence type="ECO:0000256" key="2">
    <source>
        <dbReference type="ARBA" id="ARBA00023315"/>
    </source>
</evidence>
<gene>
    <name evidence="4" type="ORF">DYY88_15210</name>
</gene>
<dbReference type="InterPro" id="IPR002123">
    <property type="entry name" value="Plipid/glycerol_acylTrfase"/>
</dbReference>
<dbReference type="CDD" id="cd07989">
    <property type="entry name" value="LPLAT_AGPAT-like"/>
    <property type="match status" value="1"/>
</dbReference>
<dbReference type="Pfam" id="PF01553">
    <property type="entry name" value="Acyltransferase"/>
    <property type="match status" value="1"/>
</dbReference>
<dbReference type="OrthoDB" id="458442at2"/>
<dbReference type="SMART" id="SM00563">
    <property type="entry name" value="PlsC"/>
    <property type="match status" value="1"/>
</dbReference>